<comment type="caution">
    <text evidence="6">The sequence shown here is derived from an EMBL/GenBank/DDBJ whole genome shotgun (WGS) entry which is preliminary data.</text>
</comment>
<evidence type="ECO:0000256" key="2">
    <source>
        <dbReference type="ARBA" id="ARBA00023242"/>
    </source>
</evidence>
<feature type="domain" description="Chromo" evidence="5">
    <location>
        <begin position="183"/>
        <end position="244"/>
    </location>
</feature>
<evidence type="ECO:0000259" key="5">
    <source>
        <dbReference type="PROSITE" id="PS50013"/>
    </source>
</evidence>
<dbReference type="Proteomes" id="UP000024635">
    <property type="component" value="Unassembled WGS sequence"/>
</dbReference>
<dbReference type="GO" id="GO:0005634">
    <property type="term" value="C:nucleus"/>
    <property type="evidence" value="ECO:0007669"/>
    <property type="project" value="UniProtKB-SubCell"/>
</dbReference>
<dbReference type="InterPro" id="IPR023780">
    <property type="entry name" value="Chromo_domain"/>
</dbReference>
<name>A0A016VBJ9_9BILA</name>
<dbReference type="AlphaFoldDB" id="A0A016VBJ9"/>
<organism evidence="6 7">
    <name type="scientific">Ancylostoma ceylanicum</name>
    <dbReference type="NCBI Taxonomy" id="53326"/>
    <lineage>
        <taxon>Eukaryota</taxon>
        <taxon>Metazoa</taxon>
        <taxon>Ecdysozoa</taxon>
        <taxon>Nematoda</taxon>
        <taxon>Chromadorea</taxon>
        <taxon>Rhabditida</taxon>
        <taxon>Rhabditina</taxon>
        <taxon>Rhabditomorpha</taxon>
        <taxon>Strongyloidea</taxon>
        <taxon>Ancylostomatidae</taxon>
        <taxon>Ancylostomatinae</taxon>
        <taxon>Ancylostoma</taxon>
    </lineage>
</organism>
<dbReference type="SUPFAM" id="SSF54160">
    <property type="entry name" value="Chromo domain-like"/>
    <property type="match status" value="1"/>
</dbReference>
<dbReference type="EMBL" id="JARK01001349">
    <property type="protein sequence ID" value="EYC24820.1"/>
    <property type="molecule type" value="Genomic_DNA"/>
</dbReference>
<dbReference type="Pfam" id="PF00385">
    <property type="entry name" value="Chromo"/>
    <property type="match status" value="1"/>
</dbReference>
<keyword evidence="7" id="KW-1185">Reference proteome</keyword>
<dbReference type="SMART" id="SM00298">
    <property type="entry name" value="CHROMO"/>
    <property type="match status" value="1"/>
</dbReference>
<proteinExistence type="predicted"/>
<sequence>MISSKGNLCRRKYDELSNQFSVEVEELVRKYGYTMSLCDSQPRNSSIVVRTTMLDACLQERVDCCMKRLLKIAESRDPTPNDLKVSAALGPMSKEHLERFFHIFRTLTQSQEQDRIQEKISGSPEETQRVQHGRGSPHSPPYSDGSRQPQSEDDSSSGVEDLSIEVDEPKNSSYQQATGEEQYEVERIISRTVNADGSYLYHVKWVGYETSSDAENFVEEKDMMCPDLIREFEDLERLKKKQRAKKLEQQAELARRKKLEAEQRDRSVKDFFASRFSQDSGVGHIFDSNNVCEVIDMCSSGSSSSEEYFSVMRAGQALNVRYKVRCFAPKPPAVYDRERKLVEDPPCILEVLFGP</sequence>
<feature type="region of interest" description="Disordered" evidence="4">
    <location>
        <begin position="112"/>
        <end position="181"/>
    </location>
</feature>
<dbReference type="PROSITE" id="PS50013">
    <property type="entry name" value="CHROMO_2"/>
    <property type="match status" value="1"/>
</dbReference>
<evidence type="ECO:0000256" key="1">
    <source>
        <dbReference type="ARBA" id="ARBA00004123"/>
    </source>
</evidence>
<protein>
    <recommendedName>
        <fullName evidence="5">Chromo domain-containing protein</fullName>
    </recommendedName>
</protein>
<evidence type="ECO:0000313" key="6">
    <source>
        <dbReference type="EMBL" id="EYC24820.1"/>
    </source>
</evidence>
<feature type="coiled-coil region" evidence="3">
    <location>
        <begin position="232"/>
        <end position="264"/>
    </location>
</feature>
<dbReference type="CDD" id="cd00024">
    <property type="entry name" value="CD_CSD"/>
    <property type="match status" value="1"/>
</dbReference>
<keyword evidence="2" id="KW-0539">Nucleus</keyword>
<dbReference type="InterPro" id="IPR000953">
    <property type="entry name" value="Chromo/chromo_shadow_dom"/>
</dbReference>
<dbReference type="Gene3D" id="2.40.50.40">
    <property type="match status" value="1"/>
</dbReference>
<accession>A0A016VBJ9</accession>
<dbReference type="InterPro" id="IPR051219">
    <property type="entry name" value="Heterochromatin_chromo-domain"/>
</dbReference>
<evidence type="ECO:0000256" key="3">
    <source>
        <dbReference type="SAM" id="Coils"/>
    </source>
</evidence>
<keyword evidence="3" id="KW-0175">Coiled coil</keyword>
<reference evidence="7" key="1">
    <citation type="journal article" date="2015" name="Nat. Genet.">
        <title>The genome and transcriptome of the zoonotic hookworm Ancylostoma ceylanicum identify infection-specific gene families.</title>
        <authorList>
            <person name="Schwarz E.M."/>
            <person name="Hu Y."/>
            <person name="Antoshechkin I."/>
            <person name="Miller M.M."/>
            <person name="Sternberg P.W."/>
            <person name="Aroian R.V."/>
        </authorList>
    </citation>
    <scope>NUCLEOTIDE SEQUENCE</scope>
    <source>
        <strain evidence="7">HY135</strain>
    </source>
</reference>
<dbReference type="OrthoDB" id="5876100at2759"/>
<dbReference type="PANTHER" id="PTHR22812">
    <property type="entry name" value="CHROMOBOX PROTEIN"/>
    <property type="match status" value="1"/>
</dbReference>
<evidence type="ECO:0000313" key="7">
    <source>
        <dbReference type="Proteomes" id="UP000024635"/>
    </source>
</evidence>
<gene>
    <name evidence="6" type="primary">Acey_s0013.g2121</name>
    <name evidence="6" type="ORF">Y032_0013g2121</name>
</gene>
<evidence type="ECO:0000256" key="4">
    <source>
        <dbReference type="SAM" id="MobiDB-lite"/>
    </source>
</evidence>
<comment type="subcellular location">
    <subcellularLocation>
        <location evidence="1">Nucleus</location>
    </subcellularLocation>
</comment>
<dbReference type="InterPro" id="IPR016197">
    <property type="entry name" value="Chromo-like_dom_sf"/>
</dbReference>